<evidence type="ECO:0000313" key="3">
    <source>
        <dbReference type="Proteomes" id="UP000267096"/>
    </source>
</evidence>
<name>A0A0M3JBM0_ANISI</name>
<feature type="region of interest" description="Disordered" evidence="1">
    <location>
        <begin position="1"/>
        <end position="21"/>
    </location>
</feature>
<keyword evidence="3" id="KW-1185">Reference proteome</keyword>
<proteinExistence type="predicted"/>
<accession>A0A0M3JBM0</accession>
<reference evidence="2 3" key="2">
    <citation type="submission" date="2018-11" db="EMBL/GenBank/DDBJ databases">
        <authorList>
            <consortium name="Pathogen Informatics"/>
        </authorList>
    </citation>
    <scope>NUCLEOTIDE SEQUENCE [LARGE SCALE GENOMIC DNA]</scope>
</reference>
<protein>
    <submittedName>
        <fullName evidence="4">40S ribosomal protein S15</fullName>
    </submittedName>
</protein>
<gene>
    <name evidence="2" type="ORF">ASIM_LOCUS4803</name>
</gene>
<sequence>MERNIKQKKRPATLRTKRKVDNPQMISNMKEFCSSCIHTGVQGLLKEFLVVKASTTKPASQLVKTAFDKNKDKNRYKGFHLHFICVRL</sequence>
<reference evidence="4" key="1">
    <citation type="submission" date="2017-02" db="UniProtKB">
        <authorList>
            <consortium name="WormBaseParasite"/>
        </authorList>
    </citation>
    <scope>IDENTIFICATION</scope>
</reference>
<dbReference type="EMBL" id="UYRR01008810">
    <property type="protein sequence ID" value="VDK24519.1"/>
    <property type="molecule type" value="Genomic_DNA"/>
</dbReference>
<dbReference type="AlphaFoldDB" id="A0A0M3JBM0"/>
<evidence type="ECO:0000256" key="1">
    <source>
        <dbReference type="SAM" id="MobiDB-lite"/>
    </source>
</evidence>
<evidence type="ECO:0000313" key="2">
    <source>
        <dbReference type="EMBL" id="VDK24519.1"/>
    </source>
</evidence>
<dbReference type="Proteomes" id="UP000267096">
    <property type="component" value="Unassembled WGS sequence"/>
</dbReference>
<organism evidence="4">
    <name type="scientific">Anisakis simplex</name>
    <name type="common">Herring worm</name>
    <dbReference type="NCBI Taxonomy" id="6269"/>
    <lineage>
        <taxon>Eukaryota</taxon>
        <taxon>Metazoa</taxon>
        <taxon>Ecdysozoa</taxon>
        <taxon>Nematoda</taxon>
        <taxon>Chromadorea</taxon>
        <taxon>Rhabditida</taxon>
        <taxon>Spirurina</taxon>
        <taxon>Ascaridomorpha</taxon>
        <taxon>Ascaridoidea</taxon>
        <taxon>Anisakidae</taxon>
        <taxon>Anisakis</taxon>
        <taxon>Anisakis simplex complex</taxon>
    </lineage>
</organism>
<evidence type="ECO:0000313" key="4">
    <source>
        <dbReference type="WBParaSite" id="ASIM_0000499601-mRNA-1"/>
    </source>
</evidence>
<feature type="compositionally biased region" description="Basic residues" evidence="1">
    <location>
        <begin position="1"/>
        <end position="18"/>
    </location>
</feature>
<dbReference type="WBParaSite" id="ASIM_0000499601-mRNA-1">
    <property type="protein sequence ID" value="ASIM_0000499601-mRNA-1"/>
    <property type="gene ID" value="ASIM_0000499601"/>
</dbReference>